<accession>A0A6S6TGS5</accession>
<dbReference type="EMBL" id="CACVAX010000041">
    <property type="protein sequence ID" value="CAA6814572.1"/>
    <property type="molecule type" value="Genomic_DNA"/>
</dbReference>
<dbReference type="AlphaFoldDB" id="A0A6S6TGS5"/>
<gene>
    <name evidence="2" type="ORF">HELGO_WM6693</name>
</gene>
<protein>
    <submittedName>
        <fullName evidence="2">Uncharacterized protein</fullName>
    </submittedName>
</protein>
<evidence type="ECO:0000313" key="2">
    <source>
        <dbReference type="EMBL" id="CAA6814572.1"/>
    </source>
</evidence>
<keyword evidence="1" id="KW-0175">Coiled coil</keyword>
<evidence type="ECO:0000256" key="1">
    <source>
        <dbReference type="SAM" id="Coils"/>
    </source>
</evidence>
<feature type="coiled-coil region" evidence="1">
    <location>
        <begin position="33"/>
        <end position="60"/>
    </location>
</feature>
<name>A0A6S6TGS5_9BACT</name>
<sequence>MIEIPDSILHKILWEAFTSYMESAKDFVLRVYIAKQVNALEQLEDVSNEEIEEITDIIEATIINTPDDIKQMKSEEEKKEVFQEYIKKTKYINNGTIQGIQHQHNEGGVINNNFGNVHNYPNQ</sequence>
<organism evidence="2">
    <name type="scientific">uncultured Sulfurovum sp</name>
    <dbReference type="NCBI Taxonomy" id="269237"/>
    <lineage>
        <taxon>Bacteria</taxon>
        <taxon>Pseudomonadati</taxon>
        <taxon>Campylobacterota</taxon>
        <taxon>Epsilonproteobacteria</taxon>
        <taxon>Campylobacterales</taxon>
        <taxon>Sulfurovaceae</taxon>
        <taxon>Sulfurovum</taxon>
        <taxon>environmental samples</taxon>
    </lineage>
</organism>
<reference evidence="2" key="1">
    <citation type="submission" date="2020-01" db="EMBL/GenBank/DDBJ databases">
        <authorList>
            <person name="Meier V. D."/>
            <person name="Meier V D."/>
        </authorList>
    </citation>
    <scope>NUCLEOTIDE SEQUENCE</scope>
    <source>
        <strain evidence="2">HLG_WM_MAG_04</strain>
    </source>
</reference>
<proteinExistence type="predicted"/>